<dbReference type="EMBL" id="CM047587">
    <property type="protein sequence ID" value="KAI9908692.1"/>
    <property type="molecule type" value="Genomic_DNA"/>
</dbReference>
<protein>
    <submittedName>
        <fullName evidence="1">Uncharacterized protein</fullName>
    </submittedName>
</protein>
<evidence type="ECO:0000313" key="2">
    <source>
        <dbReference type="Proteomes" id="UP001163321"/>
    </source>
</evidence>
<gene>
    <name evidence="1" type="ORF">PsorP6_016310</name>
</gene>
<accession>A0ACC0VQE5</accession>
<keyword evidence="2" id="KW-1185">Reference proteome</keyword>
<proteinExistence type="predicted"/>
<name>A0ACC0VQE5_9STRA</name>
<sequence length="165" mass="18745">MALRSLMFALFLAITLSVAYTERTACCGDGIPTSARYTLQKFFHLLKVRGQELSFFTSDDKTEKTLELERFGERMDENLVLFTPETALGSLRKSDLLHFLESGGHVLLSASKRITKVQRNFALECGVEFDNKKAPLGWTTSILLLTTVTYLIRYSPRKIWSLQIV</sequence>
<reference evidence="1 2" key="1">
    <citation type="journal article" date="2022" name="bioRxiv">
        <title>The genome of the oomycete Peronosclerospora sorghi, a cosmopolitan pathogen of maize and sorghum, is inflated with dispersed pseudogenes.</title>
        <authorList>
            <person name="Fletcher K."/>
            <person name="Martin F."/>
            <person name="Isakeit T."/>
            <person name="Cavanaugh K."/>
            <person name="Magill C."/>
            <person name="Michelmore R."/>
        </authorList>
    </citation>
    <scope>NUCLEOTIDE SEQUENCE [LARGE SCALE GENOMIC DNA]</scope>
    <source>
        <strain evidence="1">P6</strain>
    </source>
</reference>
<comment type="caution">
    <text evidence="1">The sequence shown here is derived from an EMBL/GenBank/DDBJ whole genome shotgun (WGS) entry which is preliminary data.</text>
</comment>
<dbReference type="Proteomes" id="UP001163321">
    <property type="component" value="Chromosome 8"/>
</dbReference>
<organism evidence="1 2">
    <name type="scientific">Peronosclerospora sorghi</name>
    <dbReference type="NCBI Taxonomy" id="230839"/>
    <lineage>
        <taxon>Eukaryota</taxon>
        <taxon>Sar</taxon>
        <taxon>Stramenopiles</taxon>
        <taxon>Oomycota</taxon>
        <taxon>Peronosporomycetes</taxon>
        <taxon>Peronosporales</taxon>
        <taxon>Peronosporaceae</taxon>
        <taxon>Peronosclerospora</taxon>
    </lineage>
</organism>
<evidence type="ECO:0000313" key="1">
    <source>
        <dbReference type="EMBL" id="KAI9908692.1"/>
    </source>
</evidence>